<gene>
    <name evidence="1" type="ORF">NCTC1934_03818</name>
</gene>
<evidence type="ECO:0000313" key="2">
    <source>
        <dbReference type="Proteomes" id="UP000255467"/>
    </source>
</evidence>
<keyword evidence="2" id="KW-1185">Reference proteome</keyword>
<reference evidence="1 2" key="1">
    <citation type="submission" date="2018-06" db="EMBL/GenBank/DDBJ databases">
        <authorList>
            <consortium name="Pathogen Informatics"/>
            <person name="Doyle S."/>
        </authorList>
    </citation>
    <scope>NUCLEOTIDE SEQUENCE [LARGE SCALE GENOMIC DNA]</scope>
    <source>
        <strain evidence="1 2">NCTC1934</strain>
    </source>
</reference>
<dbReference type="STRING" id="1406858.GCA_000710895_04237"/>
<dbReference type="EMBL" id="UGRY01000002">
    <property type="protein sequence ID" value="SUA79498.1"/>
    <property type="molecule type" value="Genomic_DNA"/>
</dbReference>
<sequence length="166" mass="18261">MARRTWLGEFPGGVLEINAYDDDPADGHPGVYPEVYGPADDTQRGDEMRYRPTAIGYLRTDVSGAARFQDEALIRELATRLGYDFADMIVYDPKFGRPPLARLKAQAGRVGARAVIAPGVEHFEGGQVPASLTERLDVITVWPEARYERRPVPPLPTLPPSKVNGA</sequence>
<dbReference type="Proteomes" id="UP000255467">
    <property type="component" value="Unassembled WGS sequence"/>
</dbReference>
<accession>A0A378YRQ0</accession>
<dbReference type="RefSeq" id="WP_174385111.1">
    <property type="nucleotide sequence ID" value="NZ_UGRY01000002.1"/>
</dbReference>
<name>A0A378YRQ0_9NOCA</name>
<organism evidence="1 2">
    <name type="scientific">Nocardia otitidiscaviarum</name>
    <dbReference type="NCBI Taxonomy" id="1823"/>
    <lineage>
        <taxon>Bacteria</taxon>
        <taxon>Bacillati</taxon>
        <taxon>Actinomycetota</taxon>
        <taxon>Actinomycetes</taxon>
        <taxon>Mycobacteriales</taxon>
        <taxon>Nocardiaceae</taxon>
        <taxon>Nocardia</taxon>
    </lineage>
</organism>
<protein>
    <submittedName>
        <fullName evidence="1">Uncharacterized protein</fullName>
    </submittedName>
</protein>
<proteinExistence type="predicted"/>
<dbReference type="AlphaFoldDB" id="A0A378YRQ0"/>
<evidence type="ECO:0000313" key="1">
    <source>
        <dbReference type="EMBL" id="SUA79498.1"/>
    </source>
</evidence>